<keyword evidence="1 2" id="KW-0732">Signal</keyword>
<feature type="domain" description="Gingipain" evidence="3">
    <location>
        <begin position="419"/>
        <end position="811"/>
    </location>
</feature>
<feature type="chain" id="PRO_5039108314" evidence="2">
    <location>
        <begin position="23"/>
        <end position="1003"/>
    </location>
</feature>
<feature type="signal peptide" evidence="2">
    <location>
        <begin position="1"/>
        <end position="22"/>
    </location>
</feature>
<dbReference type="Gene3D" id="3.40.50.1460">
    <property type="match status" value="1"/>
</dbReference>
<dbReference type="InterPro" id="IPR026444">
    <property type="entry name" value="Secre_tail"/>
</dbReference>
<dbReference type="RefSeq" id="WP_244821736.1">
    <property type="nucleotide sequence ID" value="NZ_CP112998.1"/>
</dbReference>
<dbReference type="Pfam" id="PF01364">
    <property type="entry name" value="Peptidase_C25"/>
    <property type="match status" value="1"/>
</dbReference>
<gene>
    <name evidence="4" type="ORF">ON006_29335</name>
</gene>
<sequence length="1003" mass="109726">MNKSISTHLFFLLILLSLNSMSQVPWKGTYGNGWLVSGKKYVRLAITVKGIQQVNFSDLPVEFTAQTIDHEYLQLWHRGVQVDILSSDASKIIFYAEPNDGKFDELLCRPYANEPGITSRMNPYVSLFSDEGAYFLVLGTDKGLRANPINSGSVANPPVAAEAYHLNTDITTYKTDFSQSNSIFIYPTYLNSFYEYGKTLTGTRRFGNTLVSGFALNVKKLNAAAATVKPKVKVLLHSRSNQRSRDIRISVGPDAGNLRQAGSVNIAPFRPKEFEFELQLNGSLVGDIDANGVGTLAFQSNDNSDGSDIFSVSYYTVTYPQDFDMQGGNFYIFNIPPTAQSASRINLAGLPGAGTLQLFDISDADHPKAITNASAASFAIPRTSNATFNLLATTVTNVVAGSQMSMFTFSPIVPANYDYLIITTEGLFTAAQNYATYRAGTINPITKQSFKPLVLKIKDVYNQFNYGEPSAVAVRRCVDFLLSDGKRANKFLFLIGNATTYNLGTKNLDNEVPSIGYPGSDLLLVSGLGGETNQDIPAIPHGRLPTSDPVKAAAYLLKVQEYENLNNPVGIGYRKNVIHVAGGKTASEINTFSANLLNAANDFAANSPFTGDVFAFNKDLNNPCPAPVATGFTDCQTWADPGIITKVNEGAGALTYYGHGNPRVTDYFYGYVSDNGRGYTDNGKYSTLFFYGCDVNNVFRGFNETVSTLLTNNQRRPFTVDWLLTPNRGSVVVLGNTWEAYESILTPALDKEYSKVFTADHVRKPIGTILKETVAESIGALPNVNPDIPNYNYNFVQANLHQTLILGDPAIIPLLTTDPALPVELVSFTAKALDKHKVEVKWTTAREKNNSHFIVERSEDAKTFEAIGVIDGAGDNEGNKNYIFYDNNPLSGLSYYRLAQVDAPSNPGPGVEGARTNFRMVSVEIENSEAVVVSPNPSPSTFRIQLDPKMSIQSWNLLDGKGRILQAKGTGYSVDLTGYPSGVYFMEIATDKGDIFKRKLVKK</sequence>
<dbReference type="EMBL" id="CP112998">
    <property type="protein sequence ID" value="WAC11824.1"/>
    <property type="molecule type" value="Genomic_DNA"/>
</dbReference>
<evidence type="ECO:0000259" key="3">
    <source>
        <dbReference type="Pfam" id="PF01364"/>
    </source>
</evidence>
<dbReference type="Proteomes" id="UP001164653">
    <property type="component" value="Chromosome"/>
</dbReference>
<dbReference type="SUPFAM" id="SSF52129">
    <property type="entry name" value="Caspase-like"/>
    <property type="match status" value="1"/>
</dbReference>
<dbReference type="InterPro" id="IPR029030">
    <property type="entry name" value="Caspase-like_dom_sf"/>
</dbReference>
<dbReference type="KEGG" id="dpf:ON006_29335"/>
<dbReference type="InterPro" id="IPR029031">
    <property type="entry name" value="Gingipain_N_sf"/>
</dbReference>
<keyword evidence="5" id="KW-1185">Reference proteome</keyword>
<dbReference type="AlphaFoldDB" id="A0A9E8N8E4"/>
<evidence type="ECO:0000313" key="5">
    <source>
        <dbReference type="Proteomes" id="UP001164653"/>
    </source>
</evidence>
<evidence type="ECO:0000256" key="1">
    <source>
        <dbReference type="ARBA" id="ARBA00022729"/>
    </source>
</evidence>
<accession>A0A9E8N8E4</accession>
<dbReference type="InterPro" id="IPR001769">
    <property type="entry name" value="Gingipain"/>
</dbReference>
<protein>
    <submittedName>
        <fullName evidence="4">C25 family cysteine peptidase</fullName>
    </submittedName>
</protein>
<dbReference type="GO" id="GO:0006508">
    <property type="term" value="P:proteolysis"/>
    <property type="evidence" value="ECO:0007669"/>
    <property type="project" value="InterPro"/>
</dbReference>
<organism evidence="4 5">
    <name type="scientific">Dyadobacter pollutisoli</name>
    <dbReference type="NCBI Taxonomy" id="2910158"/>
    <lineage>
        <taxon>Bacteria</taxon>
        <taxon>Pseudomonadati</taxon>
        <taxon>Bacteroidota</taxon>
        <taxon>Cytophagia</taxon>
        <taxon>Cytophagales</taxon>
        <taxon>Spirosomataceae</taxon>
        <taxon>Dyadobacter</taxon>
    </lineage>
</organism>
<dbReference type="Gene3D" id="3.40.50.10390">
    <property type="entry name" value="Gingipain r, domain 1"/>
    <property type="match status" value="1"/>
</dbReference>
<name>A0A9E8N8E4_9BACT</name>
<reference evidence="4" key="1">
    <citation type="submission" date="2022-11" db="EMBL/GenBank/DDBJ databases">
        <title>Dyadobacter pollutisoli sp. nov., isolated from plastic dumped soil.</title>
        <authorList>
            <person name="Kim J.M."/>
            <person name="Kim K.R."/>
            <person name="Lee J.K."/>
            <person name="Hao L."/>
            <person name="Jeon C.O."/>
        </authorList>
    </citation>
    <scope>NUCLEOTIDE SEQUENCE</scope>
    <source>
        <strain evidence="4">U1</strain>
    </source>
</reference>
<dbReference type="GO" id="GO:0008234">
    <property type="term" value="F:cysteine-type peptidase activity"/>
    <property type="evidence" value="ECO:0007669"/>
    <property type="project" value="InterPro"/>
</dbReference>
<dbReference type="NCBIfam" id="TIGR04183">
    <property type="entry name" value="Por_Secre_tail"/>
    <property type="match status" value="1"/>
</dbReference>
<evidence type="ECO:0000313" key="4">
    <source>
        <dbReference type="EMBL" id="WAC11824.1"/>
    </source>
</evidence>
<proteinExistence type="predicted"/>
<evidence type="ECO:0000256" key="2">
    <source>
        <dbReference type="SAM" id="SignalP"/>
    </source>
</evidence>